<gene>
    <name evidence="1" type="ORF">HHI36_022117</name>
</gene>
<protein>
    <recommendedName>
        <fullName evidence="3">Protein tyrosine phosphatase non-receptor type 12</fullName>
    </recommendedName>
</protein>
<sequence length="115" mass="12812">VLNNKGCLSKDRQNPINIIDVAHGTIQNTSEDKMPLQSPLTLTLAPAKCNFCEQQSTVNVQLCSKLSQLSHREQENFTAHLVPEPSNKFSTNYCNLEYITLLFARSSTAIIKNCS</sequence>
<comment type="caution">
    <text evidence="1">The sequence shown here is derived from an EMBL/GenBank/DDBJ whole genome shotgun (WGS) entry which is preliminary data.</text>
</comment>
<proteinExistence type="predicted"/>
<organism evidence="1 2">
    <name type="scientific">Cryptolaemus montrouzieri</name>
    <dbReference type="NCBI Taxonomy" id="559131"/>
    <lineage>
        <taxon>Eukaryota</taxon>
        <taxon>Metazoa</taxon>
        <taxon>Ecdysozoa</taxon>
        <taxon>Arthropoda</taxon>
        <taxon>Hexapoda</taxon>
        <taxon>Insecta</taxon>
        <taxon>Pterygota</taxon>
        <taxon>Neoptera</taxon>
        <taxon>Endopterygota</taxon>
        <taxon>Coleoptera</taxon>
        <taxon>Polyphaga</taxon>
        <taxon>Cucujiformia</taxon>
        <taxon>Coccinelloidea</taxon>
        <taxon>Coccinellidae</taxon>
        <taxon>Scymninae</taxon>
        <taxon>Scymnini</taxon>
        <taxon>Cryptolaemus</taxon>
    </lineage>
</organism>
<evidence type="ECO:0000313" key="1">
    <source>
        <dbReference type="EMBL" id="KAL3271643.1"/>
    </source>
</evidence>
<evidence type="ECO:0000313" key="2">
    <source>
        <dbReference type="Proteomes" id="UP001516400"/>
    </source>
</evidence>
<evidence type="ECO:0008006" key="3">
    <source>
        <dbReference type="Google" id="ProtNLM"/>
    </source>
</evidence>
<dbReference type="Proteomes" id="UP001516400">
    <property type="component" value="Unassembled WGS sequence"/>
</dbReference>
<accession>A0ABD2MYY2</accession>
<dbReference type="EMBL" id="JABFTP020000042">
    <property type="protein sequence ID" value="KAL3271643.1"/>
    <property type="molecule type" value="Genomic_DNA"/>
</dbReference>
<reference evidence="1 2" key="1">
    <citation type="journal article" date="2021" name="BMC Biol.">
        <title>Horizontally acquired antibacterial genes associated with adaptive radiation of ladybird beetles.</title>
        <authorList>
            <person name="Li H.S."/>
            <person name="Tang X.F."/>
            <person name="Huang Y.H."/>
            <person name="Xu Z.Y."/>
            <person name="Chen M.L."/>
            <person name="Du X.Y."/>
            <person name="Qiu B.Y."/>
            <person name="Chen P.T."/>
            <person name="Zhang W."/>
            <person name="Slipinski A."/>
            <person name="Escalona H.E."/>
            <person name="Waterhouse R.M."/>
            <person name="Zwick A."/>
            <person name="Pang H."/>
        </authorList>
    </citation>
    <scope>NUCLEOTIDE SEQUENCE [LARGE SCALE GENOMIC DNA]</scope>
    <source>
        <strain evidence="1">SYSU2018</strain>
    </source>
</reference>
<keyword evidence="2" id="KW-1185">Reference proteome</keyword>
<feature type="non-terminal residue" evidence="1">
    <location>
        <position position="1"/>
    </location>
</feature>
<dbReference type="AlphaFoldDB" id="A0ABD2MYY2"/>
<name>A0ABD2MYY2_9CUCU</name>